<dbReference type="PATRIC" id="fig|172049.5.peg.1203"/>
<comment type="caution">
    <text evidence="8">The sequence shown here is derived from an EMBL/GenBank/DDBJ whole genome shotgun (WGS) entry which is preliminary data.</text>
</comment>
<evidence type="ECO:0000256" key="1">
    <source>
        <dbReference type="ARBA" id="ARBA00004651"/>
    </source>
</evidence>
<keyword evidence="6 7" id="KW-0472">Membrane</keyword>
<dbReference type="InterPro" id="IPR007208">
    <property type="entry name" value="MrpF/PhaF-like"/>
</dbReference>
<dbReference type="NCBIfam" id="NF006243">
    <property type="entry name" value="PRK08381.1"/>
    <property type="match status" value="1"/>
</dbReference>
<accession>A0A101EKL5</accession>
<dbReference type="Pfam" id="PF04066">
    <property type="entry name" value="MrpF_PhaF"/>
    <property type="match status" value="1"/>
</dbReference>
<protein>
    <submittedName>
        <fullName evidence="8">Putative multisubunit Na+/H+ antiporter</fullName>
    </submittedName>
</protein>
<dbReference type="GeneID" id="8095831"/>
<feature type="transmembrane region" description="Helical" evidence="7">
    <location>
        <begin position="65"/>
        <end position="84"/>
    </location>
</feature>
<dbReference type="Proteomes" id="UP000053911">
    <property type="component" value="Unassembled WGS sequence"/>
</dbReference>
<evidence type="ECO:0000313" key="8">
    <source>
        <dbReference type="EMBL" id="KUK17086.1"/>
    </source>
</evidence>
<organism evidence="8 9">
    <name type="scientific">Thermococcus sibiricus</name>
    <dbReference type="NCBI Taxonomy" id="172049"/>
    <lineage>
        <taxon>Archaea</taxon>
        <taxon>Methanobacteriati</taxon>
        <taxon>Methanobacteriota</taxon>
        <taxon>Thermococci</taxon>
        <taxon>Thermococcales</taxon>
        <taxon>Thermococcaceae</taxon>
        <taxon>Thermococcus</taxon>
    </lineage>
</organism>
<name>A0A101EKL5_9EURY</name>
<evidence type="ECO:0000256" key="6">
    <source>
        <dbReference type="ARBA" id="ARBA00023136"/>
    </source>
</evidence>
<gene>
    <name evidence="8" type="ORF">XD54_1646</name>
</gene>
<dbReference type="AlphaFoldDB" id="A0A101EKL5"/>
<dbReference type="GO" id="GO:0005886">
    <property type="term" value="C:plasma membrane"/>
    <property type="evidence" value="ECO:0007669"/>
    <property type="project" value="UniProtKB-SubCell"/>
</dbReference>
<dbReference type="PANTHER" id="PTHR34702:SF1">
    <property type="entry name" value="NA(+)_H(+) ANTIPORTER SUBUNIT F"/>
    <property type="match status" value="1"/>
</dbReference>
<dbReference type="EMBL" id="LGFD01000037">
    <property type="protein sequence ID" value="KUK17086.1"/>
    <property type="molecule type" value="Genomic_DNA"/>
</dbReference>
<evidence type="ECO:0000313" key="9">
    <source>
        <dbReference type="Proteomes" id="UP000053911"/>
    </source>
</evidence>
<proteinExistence type="predicted"/>
<feature type="transmembrane region" description="Helical" evidence="7">
    <location>
        <begin position="39"/>
        <end position="59"/>
    </location>
</feature>
<dbReference type="GO" id="GO:0015385">
    <property type="term" value="F:sodium:proton antiporter activity"/>
    <property type="evidence" value="ECO:0007669"/>
    <property type="project" value="TreeGrafter"/>
</dbReference>
<evidence type="ECO:0000256" key="4">
    <source>
        <dbReference type="ARBA" id="ARBA00022692"/>
    </source>
</evidence>
<evidence type="ECO:0000256" key="3">
    <source>
        <dbReference type="ARBA" id="ARBA00022475"/>
    </source>
</evidence>
<keyword evidence="4 7" id="KW-0812">Transmembrane</keyword>
<keyword evidence="5 7" id="KW-1133">Transmembrane helix</keyword>
<comment type="subcellular location">
    <subcellularLocation>
        <location evidence="1">Cell membrane</location>
        <topology evidence="1">Multi-pass membrane protein</topology>
    </subcellularLocation>
</comment>
<dbReference type="RefSeq" id="WP_015849121.1">
    <property type="nucleotide sequence ID" value="NZ_LGFD01000037.1"/>
</dbReference>
<evidence type="ECO:0000256" key="2">
    <source>
        <dbReference type="ARBA" id="ARBA00022448"/>
    </source>
</evidence>
<dbReference type="OMA" id="LVNPFGW"/>
<keyword evidence="3" id="KW-1003">Cell membrane</keyword>
<evidence type="ECO:0000256" key="7">
    <source>
        <dbReference type="SAM" id="Phobius"/>
    </source>
</evidence>
<keyword evidence="2" id="KW-0813">Transport</keyword>
<evidence type="ECO:0000256" key="5">
    <source>
        <dbReference type="ARBA" id="ARBA00022989"/>
    </source>
</evidence>
<feature type="transmembrane region" description="Helical" evidence="7">
    <location>
        <begin position="6"/>
        <end position="27"/>
    </location>
</feature>
<sequence>MVEEDLLVNPFGWGVLILIATSLILSYRVLFGPTLADRIVGINTVTTKLVVILAIFGFIMEEYFFLDLAIVLLMVNAVGGLILAKYMEGAG</sequence>
<dbReference type="PANTHER" id="PTHR34702">
    <property type="entry name" value="NA(+)/H(+) ANTIPORTER SUBUNIT F1"/>
    <property type="match status" value="1"/>
</dbReference>
<reference evidence="9" key="1">
    <citation type="journal article" date="2015" name="MBio">
        <title>Genome-Resolved Metagenomic Analysis Reveals Roles for Candidate Phyla and Other Microbial Community Members in Biogeochemical Transformations in Oil Reservoirs.</title>
        <authorList>
            <person name="Hu P."/>
            <person name="Tom L."/>
            <person name="Singh A."/>
            <person name="Thomas B.C."/>
            <person name="Baker B.J."/>
            <person name="Piceno Y.M."/>
            <person name="Andersen G.L."/>
            <person name="Banfield J.F."/>
        </authorList>
    </citation>
    <scope>NUCLEOTIDE SEQUENCE [LARGE SCALE GENOMIC DNA]</scope>
</reference>